<keyword evidence="9" id="KW-0460">Magnesium</keyword>
<feature type="domain" description="RNase H type-1" evidence="11">
    <location>
        <begin position="220"/>
        <end position="366"/>
    </location>
</feature>
<comment type="catalytic activity">
    <reaction evidence="1">
        <text>Endonucleolytic cleavage to 5'-phosphomonoester.</text>
        <dbReference type="EC" id="3.1.26.4"/>
    </reaction>
</comment>
<keyword evidence="5" id="KW-0540">Nuclease</keyword>
<dbReference type="SUPFAM" id="SSF53098">
    <property type="entry name" value="Ribonuclease H-like"/>
    <property type="match status" value="1"/>
</dbReference>
<keyword evidence="13" id="KW-1185">Reference proteome</keyword>
<dbReference type="Pfam" id="PF00075">
    <property type="entry name" value="RNase_H"/>
    <property type="match status" value="1"/>
</dbReference>
<evidence type="ECO:0000256" key="8">
    <source>
        <dbReference type="ARBA" id="ARBA00022801"/>
    </source>
</evidence>
<evidence type="ECO:0000256" key="9">
    <source>
        <dbReference type="ARBA" id="ARBA00022842"/>
    </source>
</evidence>
<evidence type="ECO:0000256" key="4">
    <source>
        <dbReference type="ARBA" id="ARBA00012180"/>
    </source>
</evidence>
<dbReference type="Gene3D" id="3.40.970.10">
    <property type="entry name" value="Ribonuclease H1, N-terminal domain"/>
    <property type="match status" value="1"/>
</dbReference>
<evidence type="ECO:0000256" key="6">
    <source>
        <dbReference type="ARBA" id="ARBA00022723"/>
    </source>
</evidence>
<feature type="compositionally biased region" description="Low complexity" evidence="10">
    <location>
        <begin position="61"/>
        <end position="73"/>
    </location>
</feature>
<dbReference type="InterPro" id="IPR002156">
    <property type="entry name" value="RNaseH_domain"/>
</dbReference>
<keyword evidence="8" id="KW-0378">Hydrolase</keyword>
<evidence type="ECO:0000256" key="1">
    <source>
        <dbReference type="ARBA" id="ARBA00000077"/>
    </source>
</evidence>
<protein>
    <recommendedName>
        <fullName evidence="4">ribonuclease H</fullName>
        <ecNumber evidence="4">3.1.26.4</ecNumber>
    </recommendedName>
</protein>
<evidence type="ECO:0000256" key="5">
    <source>
        <dbReference type="ARBA" id="ARBA00022722"/>
    </source>
</evidence>
<organism evidence="12 13">
    <name type="scientific">Botryobasidium botryosum (strain FD-172 SS1)</name>
    <dbReference type="NCBI Taxonomy" id="930990"/>
    <lineage>
        <taxon>Eukaryota</taxon>
        <taxon>Fungi</taxon>
        <taxon>Dikarya</taxon>
        <taxon>Basidiomycota</taxon>
        <taxon>Agaricomycotina</taxon>
        <taxon>Agaricomycetes</taxon>
        <taxon>Cantharellales</taxon>
        <taxon>Botryobasidiaceae</taxon>
        <taxon>Botryobasidium</taxon>
    </lineage>
</organism>
<dbReference type="FunFam" id="3.40.970.10:FF:000001">
    <property type="entry name" value="Ribonuclease H1"/>
    <property type="match status" value="1"/>
</dbReference>
<name>A0A067MLW0_BOTB1</name>
<dbReference type="InterPro" id="IPR009027">
    <property type="entry name" value="Ribosomal_bL9/RNase_H1_N"/>
</dbReference>
<dbReference type="STRING" id="930990.A0A067MLW0"/>
<dbReference type="GO" id="GO:0046872">
    <property type="term" value="F:metal ion binding"/>
    <property type="evidence" value="ECO:0007669"/>
    <property type="project" value="UniProtKB-KW"/>
</dbReference>
<dbReference type="InterPro" id="IPR036397">
    <property type="entry name" value="RNaseH_sf"/>
</dbReference>
<dbReference type="PANTHER" id="PTHR10642">
    <property type="entry name" value="RIBONUCLEASE H1"/>
    <property type="match status" value="1"/>
</dbReference>
<gene>
    <name evidence="12" type="ORF">BOTBODRAFT_53986</name>
</gene>
<dbReference type="OrthoDB" id="245563at2759"/>
<dbReference type="GO" id="GO:0043137">
    <property type="term" value="P:DNA replication, removal of RNA primer"/>
    <property type="evidence" value="ECO:0007669"/>
    <property type="project" value="TreeGrafter"/>
</dbReference>
<dbReference type="EMBL" id="KL198027">
    <property type="protein sequence ID" value="KDQ16539.1"/>
    <property type="molecule type" value="Genomic_DNA"/>
</dbReference>
<dbReference type="GO" id="GO:0004523">
    <property type="term" value="F:RNA-DNA hybrid ribonuclease activity"/>
    <property type="evidence" value="ECO:0007669"/>
    <property type="project" value="UniProtKB-EC"/>
</dbReference>
<evidence type="ECO:0000256" key="2">
    <source>
        <dbReference type="ARBA" id="ARBA00001946"/>
    </source>
</evidence>
<dbReference type="EC" id="3.1.26.4" evidence="4"/>
<sequence>MPKAKAGPGFYAVKRGRNRGVYSTWKECEAEVKGYPGAIHKKFSTAEEAMTFAGWGWANQSHGSRSHSASSSRAHPRPQHARKPYDRSQTTREVKTLRPNAAERNHVYRDNGVAGPMAKVRWEDNHRSAPGTSNAPPTFSMGNCEIRANGYLTPHGTLHNGFSTPREIKKLPGRSLRKLKWATSKLHGSLHTWRPYEPITAAGRIQKLCSEISAGIVSLIGGELVLYTEGVCVDNDRSEAMAGIGVWWGQGDKRNIFERCPGDQTHEHAALISIIRALEMAPPAVPLLIKNSSPYGLSCTTTWLPVWDERDYDPAFGKLIRNESDVHYLATLLEARAGPVRFERVYEHEEQDGREGAVGLATAGCQSVGAAERMWAFYGPVVSGLHWNNEEDNDICGEETLLSIYEWEREWIDLSETVNPNPAVTQDLEMFYDGDGSVDDPRWASELASTSSSALGKVTRPRFVEADDLFFTTEEIAAFCEEVVLSD</sequence>
<comment type="cofactor">
    <cofactor evidence="2">
        <name>Mg(2+)</name>
        <dbReference type="ChEBI" id="CHEBI:18420"/>
    </cofactor>
</comment>
<dbReference type="InterPro" id="IPR012337">
    <property type="entry name" value="RNaseH-like_sf"/>
</dbReference>
<evidence type="ECO:0000313" key="13">
    <source>
        <dbReference type="Proteomes" id="UP000027195"/>
    </source>
</evidence>
<feature type="region of interest" description="Disordered" evidence="10">
    <location>
        <begin position="59"/>
        <end position="105"/>
    </location>
</feature>
<evidence type="ECO:0000256" key="3">
    <source>
        <dbReference type="ARBA" id="ARBA00005300"/>
    </source>
</evidence>
<dbReference type="FunCoup" id="A0A067MLW0">
    <property type="interactions" value="55"/>
</dbReference>
<dbReference type="Pfam" id="PF01693">
    <property type="entry name" value="Cauli_VI"/>
    <property type="match status" value="1"/>
</dbReference>
<keyword evidence="7" id="KW-0255">Endonuclease</keyword>
<dbReference type="PROSITE" id="PS50879">
    <property type="entry name" value="RNASE_H_1"/>
    <property type="match status" value="1"/>
</dbReference>
<dbReference type="Proteomes" id="UP000027195">
    <property type="component" value="Unassembled WGS sequence"/>
</dbReference>
<dbReference type="HOGENOM" id="CLU_560177_0_0_1"/>
<evidence type="ECO:0000259" key="11">
    <source>
        <dbReference type="PROSITE" id="PS50879"/>
    </source>
</evidence>
<dbReference type="InterPro" id="IPR050092">
    <property type="entry name" value="RNase_H"/>
</dbReference>
<dbReference type="PANTHER" id="PTHR10642:SF26">
    <property type="entry name" value="RIBONUCLEASE H1"/>
    <property type="match status" value="1"/>
</dbReference>
<reference evidence="13" key="1">
    <citation type="journal article" date="2014" name="Proc. Natl. Acad. Sci. U.S.A.">
        <title>Extensive sampling of basidiomycete genomes demonstrates inadequacy of the white-rot/brown-rot paradigm for wood decay fungi.</title>
        <authorList>
            <person name="Riley R."/>
            <person name="Salamov A.A."/>
            <person name="Brown D.W."/>
            <person name="Nagy L.G."/>
            <person name="Floudas D."/>
            <person name="Held B.W."/>
            <person name="Levasseur A."/>
            <person name="Lombard V."/>
            <person name="Morin E."/>
            <person name="Otillar R."/>
            <person name="Lindquist E.A."/>
            <person name="Sun H."/>
            <person name="LaButti K.M."/>
            <person name="Schmutz J."/>
            <person name="Jabbour D."/>
            <person name="Luo H."/>
            <person name="Baker S.E."/>
            <person name="Pisabarro A.G."/>
            <person name="Walton J.D."/>
            <person name="Blanchette R.A."/>
            <person name="Henrissat B."/>
            <person name="Martin F."/>
            <person name="Cullen D."/>
            <person name="Hibbett D.S."/>
            <person name="Grigoriev I.V."/>
        </authorList>
    </citation>
    <scope>NUCLEOTIDE SEQUENCE [LARGE SCALE GENOMIC DNA]</scope>
    <source>
        <strain evidence="13">FD-172 SS1</strain>
    </source>
</reference>
<evidence type="ECO:0000313" key="12">
    <source>
        <dbReference type="EMBL" id="KDQ16539.1"/>
    </source>
</evidence>
<dbReference type="InParanoid" id="A0A067MLW0"/>
<dbReference type="GO" id="GO:0003676">
    <property type="term" value="F:nucleic acid binding"/>
    <property type="evidence" value="ECO:0007669"/>
    <property type="project" value="InterPro"/>
</dbReference>
<comment type="similarity">
    <text evidence="3">Belongs to the RNase H family.</text>
</comment>
<dbReference type="InterPro" id="IPR011320">
    <property type="entry name" value="RNase_H1_N"/>
</dbReference>
<dbReference type="SUPFAM" id="SSF55658">
    <property type="entry name" value="L9 N-domain-like"/>
    <property type="match status" value="1"/>
</dbReference>
<dbReference type="AlphaFoldDB" id="A0A067MLW0"/>
<accession>A0A067MLW0</accession>
<dbReference type="InterPro" id="IPR037056">
    <property type="entry name" value="RNase_H1_N_sf"/>
</dbReference>
<evidence type="ECO:0000256" key="7">
    <source>
        <dbReference type="ARBA" id="ARBA00022759"/>
    </source>
</evidence>
<feature type="compositionally biased region" description="Basic and acidic residues" evidence="10">
    <location>
        <begin position="83"/>
        <end position="105"/>
    </location>
</feature>
<proteinExistence type="inferred from homology"/>
<dbReference type="Gene3D" id="3.30.420.10">
    <property type="entry name" value="Ribonuclease H-like superfamily/Ribonuclease H"/>
    <property type="match status" value="1"/>
</dbReference>
<keyword evidence="6" id="KW-0479">Metal-binding</keyword>
<evidence type="ECO:0000256" key="10">
    <source>
        <dbReference type="SAM" id="MobiDB-lite"/>
    </source>
</evidence>